<feature type="transmembrane region" description="Helical" evidence="1">
    <location>
        <begin position="75"/>
        <end position="106"/>
    </location>
</feature>
<feature type="transmembrane region" description="Helical" evidence="1">
    <location>
        <begin position="35"/>
        <end position="55"/>
    </location>
</feature>
<reference evidence="3" key="1">
    <citation type="journal article" date="2019" name="Int. J. Syst. Evol. Microbiol.">
        <title>The Global Catalogue of Microorganisms (GCM) 10K type strain sequencing project: providing services to taxonomists for standard genome sequencing and annotation.</title>
        <authorList>
            <consortium name="The Broad Institute Genomics Platform"/>
            <consortium name="The Broad Institute Genome Sequencing Center for Infectious Disease"/>
            <person name="Wu L."/>
            <person name="Ma J."/>
        </authorList>
    </citation>
    <scope>NUCLEOTIDE SEQUENCE [LARGE SCALE GENOMIC DNA]</scope>
    <source>
        <strain evidence="3">CGMCC 1.15795</strain>
    </source>
</reference>
<dbReference type="Proteomes" id="UP001597197">
    <property type="component" value="Unassembled WGS sequence"/>
</dbReference>
<protein>
    <recommendedName>
        <fullName evidence="4">DUF4199 domain-containing protein</fullName>
    </recommendedName>
</protein>
<keyword evidence="1" id="KW-0472">Membrane</keyword>
<keyword evidence="1" id="KW-1133">Transmembrane helix</keyword>
<dbReference type="RefSeq" id="WP_382319463.1">
    <property type="nucleotide sequence ID" value="NZ_JBHUIA010000002.1"/>
</dbReference>
<keyword evidence="3" id="KW-1185">Reference proteome</keyword>
<organism evidence="2 3">
    <name type="scientific">Hymenobacter bucti</name>
    <dbReference type="NCBI Taxonomy" id="1844114"/>
    <lineage>
        <taxon>Bacteria</taxon>
        <taxon>Pseudomonadati</taxon>
        <taxon>Bacteroidota</taxon>
        <taxon>Cytophagia</taxon>
        <taxon>Cytophagales</taxon>
        <taxon>Hymenobacteraceae</taxon>
        <taxon>Hymenobacter</taxon>
    </lineage>
</organism>
<evidence type="ECO:0000313" key="3">
    <source>
        <dbReference type="Proteomes" id="UP001597197"/>
    </source>
</evidence>
<evidence type="ECO:0000313" key="2">
    <source>
        <dbReference type="EMBL" id="MFD1874670.1"/>
    </source>
</evidence>
<feature type="transmembrane region" description="Helical" evidence="1">
    <location>
        <begin position="7"/>
        <end position="29"/>
    </location>
</feature>
<proteinExistence type="predicted"/>
<name>A0ABW4QYT4_9BACT</name>
<accession>A0ABW4QYT4</accession>
<dbReference type="EMBL" id="JBHUFD010000018">
    <property type="protein sequence ID" value="MFD1874670.1"/>
    <property type="molecule type" value="Genomic_DNA"/>
</dbReference>
<keyword evidence="1" id="KW-0812">Transmembrane</keyword>
<evidence type="ECO:0008006" key="4">
    <source>
        <dbReference type="Google" id="ProtNLM"/>
    </source>
</evidence>
<sequence>MFKPTTLRIAAVIAMLLSVFGLLISLFIARQSGSGMFALGAISWLFLLAASYFGFKLAGYKLYEEEYKKVGLRIYLIIGSFGLFLLVGVILGLVLSVALLGALWGLKRNYDEWEPSGEESEAE</sequence>
<evidence type="ECO:0000256" key="1">
    <source>
        <dbReference type="SAM" id="Phobius"/>
    </source>
</evidence>
<gene>
    <name evidence="2" type="ORF">ACFSDX_19690</name>
</gene>
<comment type="caution">
    <text evidence="2">The sequence shown here is derived from an EMBL/GenBank/DDBJ whole genome shotgun (WGS) entry which is preliminary data.</text>
</comment>